<reference evidence="2" key="1">
    <citation type="thesis" date="2020" institute="ProQuest LLC" country="789 East Eisenhower Parkway, Ann Arbor, MI, USA">
        <title>Comparative Genomics and Chromosome Evolution.</title>
        <authorList>
            <person name="Mudd A.B."/>
        </authorList>
    </citation>
    <scope>NUCLEOTIDE SEQUENCE</scope>
    <source>
        <strain evidence="2">HN-11 Male</strain>
        <tissue evidence="2">Kidney and liver</tissue>
    </source>
</reference>
<protein>
    <submittedName>
        <fullName evidence="2">Uncharacterized protein</fullName>
    </submittedName>
</protein>
<evidence type="ECO:0000313" key="2">
    <source>
        <dbReference type="EMBL" id="KAG9464827.1"/>
    </source>
</evidence>
<organism evidence="2 3">
    <name type="scientific">Eleutherodactylus coqui</name>
    <name type="common">Puerto Rican coqui</name>
    <dbReference type="NCBI Taxonomy" id="57060"/>
    <lineage>
        <taxon>Eukaryota</taxon>
        <taxon>Metazoa</taxon>
        <taxon>Chordata</taxon>
        <taxon>Craniata</taxon>
        <taxon>Vertebrata</taxon>
        <taxon>Euteleostomi</taxon>
        <taxon>Amphibia</taxon>
        <taxon>Batrachia</taxon>
        <taxon>Anura</taxon>
        <taxon>Neobatrachia</taxon>
        <taxon>Hyloidea</taxon>
        <taxon>Eleutherodactylidae</taxon>
        <taxon>Eleutherodactylinae</taxon>
        <taxon>Eleutherodactylus</taxon>
        <taxon>Eleutherodactylus</taxon>
    </lineage>
</organism>
<feature type="transmembrane region" description="Helical" evidence="1">
    <location>
        <begin position="38"/>
        <end position="63"/>
    </location>
</feature>
<dbReference type="AlphaFoldDB" id="A0A8J6C6L3"/>
<evidence type="ECO:0000256" key="1">
    <source>
        <dbReference type="SAM" id="Phobius"/>
    </source>
</evidence>
<dbReference type="EMBL" id="WNTK01003848">
    <property type="protein sequence ID" value="KAG9464826.1"/>
    <property type="molecule type" value="Genomic_DNA"/>
</dbReference>
<keyword evidence="1" id="KW-0812">Transmembrane</keyword>
<keyword evidence="3" id="KW-1185">Reference proteome</keyword>
<gene>
    <name evidence="2" type="ORF">GDO78_019333</name>
</gene>
<keyword evidence="1" id="KW-1133">Transmembrane helix</keyword>
<dbReference type="EMBL" id="WNTK01003848">
    <property type="protein sequence ID" value="KAG9464827.1"/>
    <property type="molecule type" value="Genomic_DNA"/>
</dbReference>
<comment type="caution">
    <text evidence="2">The sequence shown here is derived from an EMBL/GenBank/DDBJ whole genome shotgun (WGS) entry which is preliminary data.</text>
</comment>
<dbReference type="Proteomes" id="UP000770717">
    <property type="component" value="Unassembled WGS sequence"/>
</dbReference>
<accession>A0A8J6C6L3</accession>
<keyword evidence="1" id="KW-0472">Membrane</keyword>
<evidence type="ECO:0000313" key="3">
    <source>
        <dbReference type="Proteomes" id="UP000770717"/>
    </source>
</evidence>
<feature type="transmembrane region" description="Helical" evidence="1">
    <location>
        <begin position="12"/>
        <end position="31"/>
    </location>
</feature>
<sequence>MYCSSIRLWNSSISGGIGFFQCFAIMALAVIRECASRYFFWFGRFSMPISSRIILASLGIWLFSTLCRRLNTFPQNSFSFGHDQNTCVSVPLWPHSFQHIPSPKFDLFCNNEGV</sequence>
<name>A0A8J6C6L3_ELECQ</name>
<proteinExistence type="predicted"/>